<reference evidence="3 4" key="1">
    <citation type="submission" date="2007-10" db="EMBL/GenBank/DDBJ databases">
        <authorList>
            <person name="Wagner-Dobler I."/>
            <person name="Ferriera S."/>
            <person name="Johnson J."/>
            <person name="Kravitz S."/>
            <person name="Beeson K."/>
            <person name="Sutton G."/>
            <person name="Rogers Y.-H."/>
            <person name="Friedman R."/>
            <person name="Frazier M."/>
            <person name="Venter J.C."/>
        </authorList>
    </citation>
    <scope>NUCLEOTIDE SEQUENCE [LARGE SCALE GENOMIC DNA]</scope>
    <source>
        <strain evidence="3 4">DFL-43</strain>
    </source>
</reference>
<feature type="transmembrane region" description="Helical" evidence="1">
    <location>
        <begin position="45"/>
        <end position="66"/>
    </location>
</feature>
<dbReference type="RefSeq" id="WP_007198073.1">
    <property type="nucleotide sequence ID" value="NZ_CM002917.1"/>
</dbReference>
<comment type="caution">
    <text evidence="3">The sequence shown here is derived from an EMBL/GenBank/DDBJ whole genome shotgun (WGS) entry which is preliminary data.</text>
</comment>
<evidence type="ECO:0000313" key="3">
    <source>
        <dbReference type="EMBL" id="EDQ32424.1"/>
    </source>
</evidence>
<keyword evidence="1" id="KW-0472">Membrane</keyword>
<name>A9DB07_HOEPD</name>
<keyword evidence="1" id="KW-0812">Transmembrane</keyword>
<dbReference type="Proteomes" id="UP000004291">
    <property type="component" value="Chromosome"/>
</dbReference>
<evidence type="ECO:0000256" key="2">
    <source>
        <dbReference type="SAM" id="SignalP"/>
    </source>
</evidence>
<evidence type="ECO:0000256" key="1">
    <source>
        <dbReference type="SAM" id="Phobius"/>
    </source>
</evidence>
<gene>
    <name evidence="3" type="ORF">HPDFL43_11511</name>
</gene>
<proteinExistence type="predicted"/>
<keyword evidence="1" id="KW-1133">Transmembrane helix</keyword>
<feature type="chain" id="PRO_5002737170" evidence="2">
    <location>
        <begin position="22"/>
        <end position="71"/>
    </location>
</feature>
<evidence type="ECO:0000313" key="4">
    <source>
        <dbReference type="Proteomes" id="UP000004291"/>
    </source>
</evidence>
<keyword evidence="4" id="KW-1185">Reference proteome</keyword>
<reference evidence="3 4" key="2">
    <citation type="submission" date="2012-06" db="EMBL/GenBank/DDBJ databases">
        <authorList>
            <person name="Fiebig A."/>
        </authorList>
    </citation>
    <scope>NUCLEOTIDE SEQUENCE [LARGE SCALE GENOMIC DNA]</scope>
    <source>
        <strain evidence="3 4">DFL-43</strain>
    </source>
</reference>
<keyword evidence="2" id="KW-0732">Signal</keyword>
<accession>A9DB07</accession>
<dbReference type="HOGENOM" id="CLU_2734534_0_0_5"/>
<dbReference type="EMBL" id="ABIA03000004">
    <property type="protein sequence ID" value="EDQ32424.1"/>
    <property type="molecule type" value="Genomic_DNA"/>
</dbReference>
<organism evidence="3 4">
    <name type="scientific">Hoeflea phototrophica (strain DSM 17068 / NCIMB 14078 / DFL-43)</name>
    <dbReference type="NCBI Taxonomy" id="411684"/>
    <lineage>
        <taxon>Bacteria</taxon>
        <taxon>Pseudomonadati</taxon>
        <taxon>Pseudomonadota</taxon>
        <taxon>Alphaproteobacteria</taxon>
        <taxon>Hyphomicrobiales</taxon>
        <taxon>Rhizobiaceae</taxon>
        <taxon>Hoeflea</taxon>
    </lineage>
</organism>
<protein>
    <submittedName>
        <fullName evidence="3">Uncharacterized protein</fullName>
    </submittedName>
</protein>
<dbReference type="STRING" id="411684.HPDFL43_11511"/>
<feature type="signal peptide" evidence="2">
    <location>
        <begin position="1"/>
        <end position="21"/>
    </location>
</feature>
<sequence length="71" mass="7420">MIKRATAALAASLLTTAQARAHTGDHSHLAISEAGAHLASWPDHLAMILIAAFGVLIALGTLRLGAIKRRK</sequence>
<dbReference type="AlphaFoldDB" id="A9DB07"/>